<dbReference type="PROSITE" id="PS50042">
    <property type="entry name" value="CNMP_BINDING_3"/>
    <property type="match status" value="1"/>
</dbReference>
<dbReference type="InterPro" id="IPR036390">
    <property type="entry name" value="WH_DNA-bd_sf"/>
</dbReference>
<dbReference type="SUPFAM" id="SSF51206">
    <property type="entry name" value="cAMP-binding domain-like"/>
    <property type="match status" value="1"/>
</dbReference>
<accession>A0ABU8XVG2</accession>
<dbReference type="PANTHER" id="PTHR24567">
    <property type="entry name" value="CRP FAMILY TRANSCRIPTIONAL REGULATORY PROTEIN"/>
    <property type="match status" value="1"/>
</dbReference>
<evidence type="ECO:0000256" key="1">
    <source>
        <dbReference type="ARBA" id="ARBA00023015"/>
    </source>
</evidence>
<dbReference type="SMART" id="SM00100">
    <property type="entry name" value="cNMP"/>
    <property type="match status" value="1"/>
</dbReference>
<feature type="domain" description="HTH crp-type" evidence="5">
    <location>
        <begin position="173"/>
        <end position="241"/>
    </location>
</feature>
<proteinExistence type="predicted"/>
<organism evidence="6 7">
    <name type="scientific">Benzoatithermus flavus</name>
    <dbReference type="NCBI Taxonomy" id="3108223"/>
    <lineage>
        <taxon>Bacteria</taxon>
        <taxon>Pseudomonadati</taxon>
        <taxon>Pseudomonadota</taxon>
        <taxon>Alphaproteobacteria</taxon>
        <taxon>Geminicoccales</taxon>
        <taxon>Geminicoccaceae</taxon>
        <taxon>Benzoatithermus</taxon>
    </lineage>
</organism>
<protein>
    <submittedName>
        <fullName evidence="6">Crp/Fnr family transcriptional regulator</fullName>
    </submittedName>
</protein>
<reference evidence="6 7" key="1">
    <citation type="submission" date="2024-01" db="EMBL/GenBank/DDBJ databases">
        <title>Multi-omics insights into the function and evolution of sodium benzoate biodegradation pathways in Benzoatithermus flavus gen. nov., sp. nov. from hot spring.</title>
        <authorList>
            <person name="Hu C.-J."/>
            <person name="Li W.-J."/>
        </authorList>
    </citation>
    <scope>NUCLEOTIDE SEQUENCE [LARGE SCALE GENOMIC DNA]</scope>
    <source>
        <strain evidence="6 7">SYSU G07066</strain>
    </source>
</reference>
<name>A0ABU8XVG2_9PROT</name>
<keyword evidence="1" id="KW-0805">Transcription regulation</keyword>
<dbReference type="Pfam" id="PF13545">
    <property type="entry name" value="HTH_Crp_2"/>
    <property type="match status" value="1"/>
</dbReference>
<evidence type="ECO:0000313" key="6">
    <source>
        <dbReference type="EMBL" id="MEK0085193.1"/>
    </source>
</evidence>
<dbReference type="InterPro" id="IPR036388">
    <property type="entry name" value="WH-like_DNA-bd_sf"/>
</dbReference>
<dbReference type="Gene3D" id="2.60.120.10">
    <property type="entry name" value="Jelly Rolls"/>
    <property type="match status" value="1"/>
</dbReference>
<dbReference type="InterPro" id="IPR018490">
    <property type="entry name" value="cNMP-bd_dom_sf"/>
</dbReference>
<evidence type="ECO:0000256" key="3">
    <source>
        <dbReference type="ARBA" id="ARBA00023163"/>
    </source>
</evidence>
<dbReference type="EMBL" id="JBBLZC010000023">
    <property type="protein sequence ID" value="MEK0085193.1"/>
    <property type="molecule type" value="Genomic_DNA"/>
</dbReference>
<dbReference type="Gene3D" id="1.10.10.10">
    <property type="entry name" value="Winged helix-like DNA-binding domain superfamily/Winged helix DNA-binding domain"/>
    <property type="match status" value="1"/>
</dbReference>
<dbReference type="PROSITE" id="PS51063">
    <property type="entry name" value="HTH_CRP_2"/>
    <property type="match status" value="1"/>
</dbReference>
<keyword evidence="7" id="KW-1185">Reference proteome</keyword>
<dbReference type="CDD" id="cd00038">
    <property type="entry name" value="CAP_ED"/>
    <property type="match status" value="1"/>
</dbReference>
<comment type="caution">
    <text evidence="6">The sequence shown here is derived from an EMBL/GenBank/DDBJ whole genome shotgun (WGS) entry which is preliminary data.</text>
</comment>
<dbReference type="InterPro" id="IPR014710">
    <property type="entry name" value="RmlC-like_jellyroll"/>
</dbReference>
<dbReference type="Proteomes" id="UP001375743">
    <property type="component" value="Unassembled WGS sequence"/>
</dbReference>
<evidence type="ECO:0000259" key="4">
    <source>
        <dbReference type="PROSITE" id="PS50042"/>
    </source>
</evidence>
<dbReference type="SMART" id="SM00419">
    <property type="entry name" value="HTH_CRP"/>
    <property type="match status" value="1"/>
</dbReference>
<dbReference type="PANTHER" id="PTHR24567:SF74">
    <property type="entry name" value="HTH-TYPE TRANSCRIPTIONAL REGULATOR ARCR"/>
    <property type="match status" value="1"/>
</dbReference>
<keyword evidence="3" id="KW-0804">Transcription</keyword>
<dbReference type="RefSeq" id="WP_418161041.1">
    <property type="nucleotide sequence ID" value="NZ_JBBLZC010000023.1"/>
</dbReference>
<keyword evidence="2" id="KW-0238">DNA-binding</keyword>
<evidence type="ECO:0000259" key="5">
    <source>
        <dbReference type="PROSITE" id="PS51063"/>
    </source>
</evidence>
<dbReference type="SUPFAM" id="SSF46785">
    <property type="entry name" value="Winged helix' DNA-binding domain"/>
    <property type="match status" value="1"/>
</dbReference>
<dbReference type="InterPro" id="IPR000595">
    <property type="entry name" value="cNMP-bd_dom"/>
</dbReference>
<feature type="domain" description="Cyclic nucleotide-binding" evidence="4">
    <location>
        <begin position="39"/>
        <end position="159"/>
    </location>
</feature>
<dbReference type="Pfam" id="PF00027">
    <property type="entry name" value="cNMP_binding"/>
    <property type="match status" value="1"/>
</dbReference>
<dbReference type="InterPro" id="IPR012318">
    <property type="entry name" value="HTH_CRP"/>
</dbReference>
<evidence type="ECO:0000256" key="2">
    <source>
        <dbReference type="ARBA" id="ARBA00023125"/>
    </source>
</evidence>
<gene>
    <name evidence="6" type="ORF">U1T56_18725</name>
</gene>
<evidence type="ECO:0000313" key="7">
    <source>
        <dbReference type="Proteomes" id="UP001375743"/>
    </source>
</evidence>
<dbReference type="InterPro" id="IPR050397">
    <property type="entry name" value="Env_Response_Regulators"/>
</dbReference>
<sequence>MPVASASSMRAAPPEAVLALQKRLGLSGYELGLVRSLPLFAGTTPEQLADLLEDASVRAFPRGTSLFIQGDPAIRFFVVLDGWVRLTRQTPDGNEMTVALFGKGDSIAEAAILQSGRYPVNGQVLEPSRLLVIPSESFLARLRESTELCLNMMAAMARRLHAFLQQLEQVSTRSTTERVALFLLRLARQDSGPCTIELPLDKTFIAARLGMQPETLSRSFAKLRQHGVEVSGGTVTVADMASLRALVAGDAD</sequence>